<evidence type="ECO:0000313" key="1">
    <source>
        <dbReference type="Proteomes" id="UP000095282"/>
    </source>
</evidence>
<sequence length="101" mass="11515">MTSAWDSKTSVDVNPVKNIHSFDNFTDKANIHKGPTRVLISELVEDIVYSMRRNTLVHEEWADKTGTLVNDSEKNLKMRSGYRYKFLKTGSFLIFLTGSTA</sequence>
<reference evidence="2" key="1">
    <citation type="submission" date="2016-11" db="UniProtKB">
        <authorList>
            <consortium name="WormBaseParasite"/>
        </authorList>
    </citation>
    <scope>IDENTIFICATION</scope>
</reference>
<evidence type="ECO:0000313" key="2">
    <source>
        <dbReference type="WBParaSite" id="Csp11.Scaffold629.g7890.t1"/>
    </source>
</evidence>
<name>A0A1I7UCB0_9PELO</name>
<accession>A0A1I7UCB0</accession>
<dbReference type="Proteomes" id="UP000095282">
    <property type="component" value="Unplaced"/>
</dbReference>
<proteinExistence type="predicted"/>
<dbReference type="AlphaFoldDB" id="A0A1I7UCB0"/>
<organism evidence="1 2">
    <name type="scientific">Caenorhabditis tropicalis</name>
    <dbReference type="NCBI Taxonomy" id="1561998"/>
    <lineage>
        <taxon>Eukaryota</taxon>
        <taxon>Metazoa</taxon>
        <taxon>Ecdysozoa</taxon>
        <taxon>Nematoda</taxon>
        <taxon>Chromadorea</taxon>
        <taxon>Rhabditida</taxon>
        <taxon>Rhabditina</taxon>
        <taxon>Rhabditomorpha</taxon>
        <taxon>Rhabditoidea</taxon>
        <taxon>Rhabditidae</taxon>
        <taxon>Peloderinae</taxon>
        <taxon>Caenorhabditis</taxon>
    </lineage>
</organism>
<keyword evidence="1" id="KW-1185">Reference proteome</keyword>
<dbReference type="WBParaSite" id="Csp11.Scaffold629.g7890.t1">
    <property type="protein sequence ID" value="Csp11.Scaffold629.g7890.t1"/>
    <property type="gene ID" value="Csp11.Scaffold629.g7890"/>
</dbReference>
<protein>
    <submittedName>
        <fullName evidence="2">DDE_Tnp_1_7 domain-containing protein</fullName>
    </submittedName>
</protein>